<dbReference type="EMBL" id="ABJB010983860">
    <property type="status" value="NOT_ANNOTATED_CDS"/>
    <property type="molecule type" value="Genomic_DNA"/>
</dbReference>
<dbReference type="STRING" id="6945.B7QGT0"/>
<gene>
    <name evidence="1" type="ORF">IscW_ISCW013701</name>
</gene>
<name>B7QGT0_IXOSC</name>
<keyword evidence="3" id="KW-1185">Reference proteome</keyword>
<reference evidence="1 3" key="1">
    <citation type="submission" date="2008-03" db="EMBL/GenBank/DDBJ databases">
        <title>Annotation of Ixodes scapularis.</title>
        <authorList>
            <consortium name="Ixodes scapularis Genome Project Consortium"/>
            <person name="Caler E."/>
            <person name="Hannick L.I."/>
            <person name="Bidwell S."/>
            <person name="Joardar V."/>
            <person name="Thiagarajan M."/>
            <person name="Amedeo P."/>
            <person name="Galinsky K.J."/>
            <person name="Schobel S."/>
            <person name="Inman J."/>
            <person name="Hostetler J."/>
            <person name="Miller J."/>
            <person name="Hammond M."/>
            <person name="Megy K."/>
            <person name="Lawson D."/>
            <person name="Kodira C."/>
            <person name="Sutton G."/>
            <person name="Meyer J."/>
            <person name="Hill C.A."/>
            <person name="Birren B."/>
            <person name="Nene V."/>
            <person name="Collins F."/>
            <person name="Alarcon-Chaidez F."/>
            <person name="Wikel S."/>
            <person name="Strausberg R."/>
        </authorList>
    </citation>
    <scope>NUCLEOTIDE SEQUENCE [LARGE SCALE GENOMIC DNA]</scope>
    <source>
        <strain evidence="3">Wikel</strain>
        <strain evidence="1">Wikel colony</strain>
    </source>
</reference>
<accession>B7QGT0</accession>
<reference evidence="2" key="2">
    <citation type="submission" date="2020-05" db="UniProtKB">
        <authorList>
            <consortium name="EnsemblMetazoa"/>
        </authorList>
    </citation>
    <scope>IDENTIFICATION</scope>
    <source>
        <strain evidence="2">wikel</strain>
    </source>
</reference>
<dbReference type="EMBL" id="ABJB010667817">
    <property type="status" value="NOT_ANNOTATED_CDS"/>
    <property type="molecule type" value="Genomic_DNA"/>
</dbReference>
<dbReference type="EMBL" id="ABJB010610307">
    <property type="status" value="NOT_ANNOTATED_CDS"/>
    <property type="molecule type" value="Genomic_DNA"/>
</dbReference>
<dbReference type="EMBL" id="ABJB010948719">
    <property type="status" value="NOT_ANNOTATED_CDS"/>
    <property type="molecule type" value="Genomic_DNA"/>
</dbReference>
<evidence type="ECO:0000313" key="1">
    <source>
        <dbReference type="EMBL" id="EEC18052.1"/>
    </source>
</evidence>
<dbReference type="HOGENOM" id="CLU_463524_0_0_1"/>
<dbReference type="EMBL" id="ABJB010930318">
    <property type="status" value="NOT_ANNOTATED_CDS"/>
    <property type="molecule type" value="Genomic_DNA"/>
</dbReference>
<dbReference type="EMBL" id="DS934180">
    <property type="protein sequence ID" value="EEC18052.1"/>
    <property type="molecule type" value="Genomic_DNA"/>
</dbReference>
<dbReference type="Proteomes" id="UP000001555">
    <property type="component" value="Unassembled WGS sequence"/>
</dbReference>
<dbReference type="VEuPathDB" id="VectorBase:ISCW013701"/>
<feature type="non-terminal residue" evidence="1">
    <location>
        <position position="1"/>
    </location>
</feature>
<dbReference type="VEuPathDB" id="VectorBase:ISCP_033392"/>
<organism>
    <name type="scientific">Ixodes scapularis</name>
    <name type="common">Black-legged tick</name>
    <name type="synonym">Deer tick</name>
    <dbReference type="NCBI Taxonomy" id="6945"/>
    <lineage>
        <taxon>Eukaryota</taxon>
        <taxon>Metazoa</taxon>
        <taxon>Ecdysozoa</taxon>
        <taxon>Arthropoda</taxon>
        <taxon>Chelicerata</taxon>
        <taxon>Arachnida</taxon>
        <taxon>Acari</taxon>
        <taxon>Parasitiformes</taxon>
        <taxon>Ixodida</taxon>
        <taxon>Ixodoidea</taxon>
        <taxon>Ixodidae</taxon>
        <taxon>Ixodinae</taxon>
        <taxon>Ixodes</taxon>
    </lineage>
</organism>
<evidence type="ECO:0000313" key="3">
    <source>
        <dbReference type="Proteomes" id="UP000001555"/>
    </source>
</evidence>
<protein>
    <submittedName>
        <fullName evidence="1 2">Low-molecular-weight glutenin subunit group 3 type II, putative</fullName>
    </submittedName>
</protein>
<dbReference type="EnsemblMetazoa" id="ISCW013701-RA">
    <property type="protein sequence ID" value="ISCW013701-PA"/>
    <property type="gene ID" value="ISCW013701"/>
</dbReference>
<evidence type="ECO:0000313" key="2">
    <source>
        <dbReference type="EnsemblMetazoa" id="ISCW013701-PA"/>
    </source>
</evidence>
<dbReference type="EMBL" id="ABJB010839367">
    <property type="status" value="NOT_ANNOTATED_CDS"/>
    <property type="molecule type" value="Genomic_DNA"/>
</dbReference>
<dbReference type="PaxDb" id="6945-B7QGT0"/>
<dbReference type="VEuPathDB" id="VectorBase:ISCI013701"/>
<feature type="non-terminal residue" evidence="1">
    <location>
        <position position="589"/>
    </location>
</feature>
<dbReference type="EMBL" id="ABJB010526196">
    <property type="status" value="NOT_ANNOTATED_CDS"/>
    <property type="molecule type" value="Genomic_DNA"/>
</dbReference>
<proteinExistence type="predicted"/>
<sequence>QCLLALQQELKQELQKQVALLLSQQVQQAQVPQQQGWPQKRSKILLIHQQLQPGEYLESIAVNGQPIHNLIDVPPEGMTMPKGQPQWQQIILQSSLLPQEKLLQQPGPQSQTLPLYLSNAPPLFQSTRQQGPHFQIPAITQQQVLPLNQQQLHLGYTEQLQQQLQLPPQIPKKGFEYALPQVRYQRQPPFDQQYLLEQQQELKQELQKQVALLPYQQQQQGQIPQQQGWPQKRSKILLIHQQLQPDEYLESITVDGQPIYNQTDPPPGAMYQMPPLMPQQLQPDSPQLALNMQPPPAHMQQFQPLLVPMQYPQIPLQPDDGFTFPPQIHMQPPAQLAEPYSPIIQIAMQPPAEPFSQVPFTANPQLVTYPQMQTQFQQMQSVQESSKPIIIHHQSLLPPGQPPKPIIIHHQTPNMHVQISSTSNSTTSVDQAPPPTGAFRPHRAYSPPPPHYHDMVPPSPMHMHYSPPPPIQEYAMSPPPPMRRPRRFHSMPSPTMMTTSIMPSPATSMMMQPMIAQSPPPPMMMPNSMSPFPPPMAASPSLSATMMPMMPPMMSPMMPQMMPSMTQPMIPPVMPPMMLPMMSPMMPPP</sequence>
<dbReference type="OrthoDB" id="10691094at2759"/>
<dbReference type="AlphaFoldDB" id="B7QGT0"/>